<dbReference type="InterPro" id="IPR036397">
    <property type="entry name" value="RNaseH_sf"/>
</dbReference>
<dbReference type="OMA" id="CHIFHIL"/>
<dbReference type="InterPro" id="IPR009057">
    <property type="entry name" value="Homeodomain-like_sf"/>
</dbReference>
<dbReference type="GO" id="GO:0003676">
    <property type="term" value="F:nucleic acid binding"/>
    <property type="evidence" value="ECO:0007669"/>
    <property type="project" value="InterPro"/>
</dbReference>
<dbReference type="SUPFAM" id="SSF46689">
    <property type="entry name" value="Homeodomain-like"/>
    <property type="match status" value="1"/>
</dbReference>
<evidence type="ECO:0000313" key="2">
    <source>
        <dbReference type="Proteomes" id="UP000054270"/>
    </source>
</evidence>
<reference evidence="2" key="1">
    <citation type="submission" date="2014-04" db="EMBL/GenBank/DDBJ databases">
        <title>Evolutionary Origins and Diversification of the Mycorrhizal Mutualists.</title>
        <authorList>
            <consortium name="DOE Joint Genome Institute"/>
            <consortium name="Mycorrhizal Genomics Consortium"/>
            <person name="Kohler A."/>
            <person name="Kuo A."/>
            <person name="Nagy L.G."/>
            <person name="Floudas D."/>
            <person name="Copeland A."/>
            <person name="Barry K.W."/>
            <person name="Cichocki N."/>
            <person name="Veneault-Fourrey C."/>
            <person name="LaButti K."/>
            <person name="Lindquist E.A."/>
            <person name="Lipzen A."/>
            <person name="Lundell T."/>
            <person name="Morin E."/>
            <person name="Murat C."/>
            <person name="Riley R."/>
            <person name="Ohm R."/>
            <person name="Sun H."/>
            <person name="Tunlid A."/>
            <person name="Henrissat B."/>
            <person name="Grigoriev I.V."/>
            <person name="Hibbett D.S."/>
            <person name="Martin F."/>
        </authorList>
    </citation>
    <scope>NUCLEOTIDE SEQUENCE [LARGE SCALE GENOMIC DNA]</scope>
    <source>
        <strain evidence="2">FD-334 SS-4</strain>
    </source>
</reference>
<dbReference type="EMBL" id="KN817611">
    <property type="protein sequence ID" value="KJA16998.1"/>
    <property type="molecule type" value="Genomic_DNA"/>
</dbReference>
<protein>
    <submittedName>
        <fullName evidence="1">Uncharacterized protein</fullName>
    </submittedName>
</protein>
<accession>A0A0D2M1E8</accession>
<dbReference type="PANTHER" id="PTHR46564:SF1">
    <property type="entry name" value="TRANSPOSASE"/>
    <property type="match status" value="1"/>
</dbReference>
<feature type="non-terminal residue" evidence="1">
    <location>
        <position position="223"/>
    </location>
</feature>
<name>A0A0D2M1E8_HYPSF</name>
<keyword evidence="2" id="KW-1185">Reference proteome</keyword>
<gene>
    <name evidence="1" type="ORF">HYPSUDRAFT_111694</name>
</gene>
<dbReference type="AlphaFoldDB" id="A0A0D2M1E8"/>
<proteinExistence type="predicted"/>
<dbReference type="Gene3D" id="3.30.420.10">
    <property type="entry name" value="Ribonuclease H-like superfamily/Ribonuclease H"/>
    <property type="match status" value="1"/>
</dbReference>
<evidence type="ECO:0000313" key="1">
    <source>
        <dbReference type="EMBL" id="KJA16998.1"/>
    </source>
</evidence>
<dbReference type="Proteomes" id="UP000054270">
    <property type="component" value="Unassembled WGS sequence"/>
</dbReference>
<organism evidence="1 2">
    <name type="scientific">Hypholoma sublateritium (strain FD-334 SS-4)</name>
    <dbReference type="NCBI Taxonomy" id="945553"/>
    <lineage>
        <taxon>Eukaryota</taxon>
        <taxon>Fungi</taxon>
        <taxon>Dikarya</taxon>
        <taxon>Basidiomycota</taxon>
        <taxon>Agaricomycotina</taxon>
        <taxon>Agaricomycetes</taxon>
        <taxon>Agaricomycetidae</taxon>
        <taxon>Agaricales</taxon>
        <taxon>Agaricineae</taxon>
        <taxon>Strophariaceae</taxon>
        <taxon>Hypholoma</taxon>
    </lineage>
</organism>
<dbReference type="STRING" id="945553.A0A0D2M1E8"/>
<dbReference type="PANTHER" id="PTHR46564">
    <property type="entry name" value="TRANSPOSASE"/>
    <property type="match status" value="1"/>
</dbReference>
<dbReference type="OrthoDB" id="2266637at2759"/>
<sequence>MVNRRIGPDLKETALRLWELGWDTDLITESLCISRASIYRWRKIFEEFQTVNRPPSAPIGRPRAIIRAVMTAITEVYHNEADAYLDELVWWLAIHHDIPISRGALQKNLVSAGLTRKLLRKIARERDEEVRAEFRAIIEDHSLGLGEEYSMVAAITVEGYMSTRVIPGSFDAIEFRDYVVEQILPDTNPYPGNRSILIMDNCRIHHNPELVEMVNTAGMYSVI</sequence>